<feature type="non-terminal residue" evidence="1">
    <location>
        <position position="1"/>
    </location>
</feature>
<dbReference type="EMBL" id="BARV01016097">
    <property type="protein sequence ID" value="GAI23074.1"/>
    <property type="molecule type" value="Genomic_DNA"/>
</dbReference>
<evidence type="ECO:0000313" key="1">
    <source>
        <dbReference type="EMBL" id="GAI23074.1"/>
    </source>
</evidence>
<dbReference type="AlphaFoldDB" id="X1NWN6"/>
<sequence length="32" mass="3505">GFEEETKAEIAAVADDLDHPISVGYEGMQLRL</sequence>
<organism evidence="1">
    <name type="scientific">marine sediment metagenome</name>
    <dbReference type="NCBI Taxonomy" id="412755"/>
    <lineage>
        <taxon>unclassified sequences</taxon>
        <taxon>metagenomes</taxon>
        <taxon>ecological metagenomes</taxon>
    </lineage>
</organism>
<comment type="caution">
    <text evidence="1">The sequence shown here is derived from an EMBL/GenBank/DDBJ whole genome shotgun (WGS) entry which is preliminary data.</text>
</comment>
<protein>
    <submittedName>
        <fullName evidence="1">Uncharacterized protein</fullName>
    </submittedName>
</protein>
<accession>X1NWN6</accession>
<gene>
    <name evidence="1" type="ORF">S06H3_27709</name>
</gene>
<reference evidence="1" key="1">
    <citation type="journal article" date="2014" name="Front. Microbiol.">
        <title>High frequency of phylogenetically diverse reductive dehalogenase-homologous genes in deep subseafloor sedimentary metagenomes.</title>
        <authorList>
            <person name="Kawai M."/>
            <person name="Futagami T."/>
            <person name="Toyoda A."/>
            <person name="Takaki Y."/>
            <person name="Nishi S."/>
            <person name="Hori S."/>
            <person name="Arai W."/>
            <person name="Tsubouchi T."/>
            <person name="Morono Y."/>
            <person name="Uchiyama I."/>
            <person name="Ito T."/>
            <person name="Fujiyama A."/>
            <person name="Inagaki F."/>
            <person name="Takami H."/>
        </authorList>
    </citation>
    <scope>NUCLEOTIDE SEQUENCE</scope>
    <source>
        <strain evidence="1">Expedition CK06-06</strain>
    </source>
</reference>
<name>X1NWN6_9ZZZZ</name>
<proteinExistence type="predicted"/>